<dbReference type="GO" id="GO:0008270">
    <property type="term" value="F:zinc ion binding"/>
    <property type="evidence" value="ECO:0007669"/>
    <property type="project" value="InterPro"/>
</dbReference>
<dbReference type="GO" id="GO:0045893">
    <property type="term" value="P:positive regulation of DNA-templated transcription"/>
    <property type="evidence" value="ECO:0000318"/>
    <property type="project" value="GO_Central"/>
</dbReference>
<evidence type="ECO:0000259" key="1">
    <source>
        <dbReference type="Pfam" id="PF05349"/>
    </source>
</evidence>
<evidence type="ECO:0000313" key="3">
    <source>
        <dbReference type="Proteomes" id="UP000091857"/>
    </source>
</evidence>
<sequence length="193" mass="22119">MIGVSGWELKLLHFRKINMGLRTLPLSPSQNCCFPPQVGVTQKCLNYHCRLHQSFKFRVLAKSENSKEQPKKSKQSLFSSVTEALDFSQVRSAKDAELLDEARENTRSGGRMTREQYGALRRKIGGTYKDFFKSYIEVDGQYVEEGWVDKTCKVCKKDTGGEPRQVDKFGRYVHVACLEKANSGNFFTRLFSR</sequence>
<dbReference type="GO" id="GO:0005634">
    <property type="term" value="C:nucleus"/>
    <property type="evidence" value="ECO:0007669"/>
    <property type="project" value="InterPro"/>
</dbReference>
<dbReference type="EMBL" id="CM004396">
    <property type="protein sequence ID" value="OAY38314.1"/>
    <property type="molecule type" value="Genomic_DNA"/>
</dbReference>
<protein>
    <recommendedName>
        <fullName evidence="1">GATA-type transcription activator N-terminal domain-containing protein</fullName>
    </recommendedName>
</protein>
<dbReference type="Gramene" id="Manes.10G004800.1.v8.1">
    <property type="protein sequence ID" value="Manes.10G004800.1.v8.1.CDS"/>
    <property type="gene ID" value="Manes.10G004800.v8.1"/>
</dbReference>
<name>A0A2C9V437_MANES</name>
<dbReference type="Proteomes" id="UP000091857">
    <property type="component" value="Chromosome 10"/>
</dbReference>
<dbReference type="GO" id="GO:0009658">
    <property type="term" value="P:chloroplast organization"/>
    <property type="evidence" value="ECO:0000318"/>
    <property type="project" value="GO_Central"/>
</dbReference>
<organism evidence="2 3">
    <name type="scientific">Manihot esculenta</name>
    <name type="common">Cassava</name>
    <name type="synonym">Jatropha manihot</name>
    <dbReference type="NCBI Taxonomy" id="3983"/>
    <lineage>
        <taxon>Eukaryota</taxon>
        <taxon>Viridiplantae</taxon>
        <taxon>Streptophyta</taxon>
        <taxon>Embryophyta</taxon>
        <taxon>Tracheophyta</taxon>
        <taxon>Spermatophyta</taxon>
        <taxon>Magnoliopsida</taxon>
        <taxon>eudicotyledons</taxon>
        <taxon>Gunneridae</taxon>
        <taxon>Pentapetalae</taxon>
        <taxon>rosids</taxon>
        <taxon>fabids</taxon>
        <taxon>Malpighiales</taxon>
        <taxon>Euphorbiaceae</taxon>
        <taxon>Crotonoideae</taxon>
        <taxon>Manihoteae</taxon>
        <taxon>Manihot</taxon>
    </lineage>
</organism>
<dbReference type="Pfam" id="PF05349">
    <property type="entry name" value="GATA-N"/>
    <property type="match status" value="1"/>
</dbReference>
<dbReference type="GO" id="GO:0003677">
    <property type="term" value="F:DNA binding"/>
    <property type="evidence" value="ECO:0007669"/>
    <property type="project" value="InterPro"/>
</dbReference>
<proteinExistence type="predicted"/>
<dbReference type="InterPro" id="IPR008013">
    <property type="entry name" value="GATA_N"/>
</dbReference>
<dbReference type="PANTHER" id="PTHR36771:SF2">
    <property type="entry name" value="POTASSIUM TRANSPORTER"/>
    <property type="match status" value="1"/>
</dbReference>
<dbReference type="OrthoDB" id="5845at2759"/>
<gene>
    <name evidence="2" type="ORF">MANES_10G004800v8</name>
</gene>
<keyword evidence="3" id="KW-1185">Reference proteome</keyword>
<comment type="caution">
    <text evidence="2">The sequence shown here is derived from an EMBL/GenBank/DDBJ whole genome shotgun (WGS) entry which is preliminary data.</text>
</comment>
<dbReference type="STRING" id="3983.A0A2C9V437"/>
<reference evidence="3" key="1">
    <citation type="journal article" date="2016" name="Nat. Biotechnol.">
        <title>Sequencing wild and cultivated cassava and related species reveals extensive interspecific hybridization and genetic diversity.</title>
        <authorList>
            <person name="Bredeson J.V."/>
            <person name="Lyons J.B."/>
            <person name="Prochnik S.E."/>
            <person name="Wu G.A."/>
            <person name="Ha C.M."/>
            <person name="Edsinger-Gonzales E."/>
            <person name="Grimwood J."/>
            <person name="Schmutz J."/>
            <person name="Rabbi I.Y."/>
            <person name="Egesi C."/>
            <person name="Nauluvula P."/>
            <person name="Lebot V."/>
            <person name="Ndunguru J."/>
            <person name="Mkamilo G."/>
            <person name="Bart R.S."/>
            <person name="Setter T.L."/>
            <person name="Gleadow R.M."/>
            <person name="Kulakow P."/>
            <person name="Ferguson M.E."/>
            <person name="Rounsley S."/>
            <person name="Rokhsar D.S."/>
        </authorList>
    </citation>
    <scope>NUCLEOTIDE SEQUENCE [LARGE SCALE GENOMIC DNA]</scope>
    <source>
        <strain evidence="3">cv. AM560-2</strain>
    </source>
</reference>
<evidence type="ECO:0000313" key="2">
    <source>
        <dbReference type="EMBL" id="OAY38314.1"/>
    </source>
</evidence>
<dbReference type="PANTHER" id="PTHR36771">
    <property type="entry name" value="POTASSIUM TRANSPORTER"/>
    <property type="match status" value="1"/>
</dbReference>
<accession>A0A2C9V437</accession>
<feature type="domain" description="GATA-type transcription activator N-terminal" evidence="1">
    <location>
        <begin position="68"/>
        <end position="138"/>
    </location>
</feature>
<dbReference type="AlphaFoldDB" id="A0A2C9V437"/>